<name>A0A9J5XC45_SOLCO</name>
<comment type="caution">
    <text evidence="1">The sequence shown here is derived from an EMBL/GenBank/DDBJ whole genome shotgun (WGS) entry which is preliminary data.</text>
</comment>
<reference evidence="1 2" key="1">
    <citation type="submission" date="2020-09" db="EMBL/GenBank/DDBJ databases">
        <title>De no assembly of potato wild relative species, Solanum commersonii.</title>
        <authorList>
            <person name="Cho K."/>
        </authorList>
    </citation>
    <scope>NUCLEOTIDE SEQUENCE [LARGE SCALE GENOMIC DNA]</scope>
    <source>
        <strain evidence="1">LZ3.2</strain>
        <tissue evidence="1">Leaf</tissue>
    </source>
</reference>
<keyword evidence="2" id="KW-1185">Reference proteome</keyword>
<accession>A0A9J5XC45</accession>
<evidence type="ECO:0000313" key="2">
    <source>
        <dbReference type="Proteomes" id="UP000824120"/>
    </source>
</evidence>
<dbReference type="AlphaFoldDB" id="A0A9J5XC45"/>
<gene>
    <name evidence="1" type="ORF">H5410_045615</name>
</gene>
<evidence type="ECO:0000313" key="1">
    <source>
        <dbReference type="EMBL" id="KAG5585181.1"/>
    </source>
</evidence>
<sequence>MIEAAIFAAPTPFRTSIDTLTERIEACESRKGETSEVMALKVEVADLRKDVDYLKSTNFTSLLVAADDVDSRETSVIPPATTGDVHSHGTIVDESEAETDEEQIDIIPLVNFVCGNRHRVGYYLSCLLSPLHALDICLLLRRDFPHFLFLHIPSSPSLHSIAVITPSVAFSDWSREELPPRASPIGAATAASFPSLFIISFSFKPRYFVWIDHGVRDGLNGIFYNSMHVDEYNMLASNGQIRVEHDNRVEHDRVHEMINDAFGVEGGMEPE</sequence>
<proteinExistence type="predicted"/>
<dbReference type="Proteomes" id="UP000824120">
    <property type="component" value="Chromosome 9"/>
</dbReference>
<protein>
    <submittedName>
        <fullName evidence="1">Uncharacterized protein</fullName>
    </submittedName>
</protein>
<dbReference type="EMBL" id="JACXVP010000009">
    <property type="protein sequence ID" value="KAG5585181.1"/>
    <property type="molecule type" value="Genomic_DNA"/>
</dbReference>
<organism evidence="1 2">
    <name type="scientific">Solanum commersonii</name>
    <name type="common">Commerson's wild potato</name>
    <name type="synonym">Commerson's nightshade</name>
    <dbReference type="NCBI Taxonomy" id="4109"/>
    <lineage>
        <taxon>Eukaryota</taxon>
        <taxon>Viridiplantae</taxon>
        <taxon>Streptophyta</taxon>
        <taxon>Embryophyta</taxon>
        <taxon>Tracheophyta</taxon>
        <taxon>Spermatophyta</taxon>
        <taxon>Magnoliopsida</taxon>
        <taxon>eudicotyledons</taxon>
        <taxon>Gunneridae</taxon>
        <taxon>Pentapetalae</taxon>
        <taxon>asterids</taxon>
        <taxon>lamiids</taxon>
        <taxon>Solanales</taxon>
        <taxon>Solanaceae</taxon>
        <taxon>Solanoideae</taxon>
        <taxon>Solaneae</taxon>
        <taxon>Solanum</taxon>
    </lineage>
</organism>